<evidence type="ECO:0000256" key="1">
    <source>
        <dbReference type="ARBA" id="ARBA00007730"/>
    </source>
</evidence>
<dbReference type="OrthoDB" id="438431at2759"/>
<keyword evidence="3" id="KW-0560">Oxidoreductase</keyword>
<gene>
    <name evidence="5" type="ORF">TrST_g4750</name>
</gene>
<keyword evidence="2" id="KW-0223">Dioxygenase</keyword>
<dbReference type="Gene3D" id="2.60.120.330">
    <property type="entry name" value="B-lactam Antibiotic, Isopenicillin N Synthase, Chain"/>
    <property type="match status" value="1"/>
</dbReference>
<keyword evidence="6" id="KW-1185">Reference proteome</keyword>
<dbReference type="InterPro" id="IPR007803">
    <property type="entry name" value="Asp/Arg/Pro-Hydrxlase"/>
</dbReference>
<evidence type="ECO:0000313" key="5">
    <source>
        <dbReference type="EMBL" id="GMH99457.1"/>
    </source>
</evidence>
<feature type="domain" description="Aspartyl/asparaginy/proline hydroxylase" evidence="4">
    <location>
        <begin position="91"/>
        <end position="247"/>
    </location>
</feature>
<name>A0A9W7C579_9STRA</name>
<dbReference type="PANTHER" id="PTHR46332">
    <property type="entry name" value="ASPARTATE BETA-HYDROXYLASE DOMAIN-CONTAINING PROTEIN 2"/>
    <property type="match status" value="1"/>
</dbReference>
<comment type="caution">
    <text evidence="5">The sequence shown here is derived from an EMBL/GenBank/DDBJ whole genome shotgun (WGS) entry which is preliminary data.</text>
</comment>
<dbReference type="InterPro" id="IPR051821">
    <property type="entry name" value="Asp/Asn_beta-hydroxylase"/>
</dbReference>
<evidence type="ECO:0000256" key="3">
    <source>
        <dbReference type="ARBA" id="ARBA00023002"/>
    </source>
</evidence>
<evidence type="ECO:0000256" key="2">
    <source>
        <dbReference type="ARBA" id="ARBA00022964"/>
    </source>
</evidence>
<dbReference type="Proteomes" id="UP001165085">
    <property type="component" value="Unassembled WGS sequence"/>
</dbReference>
<comment type="similarity">
    <text evidence="1">Belongs to the aspartyl/asparaginyl beta-hydroxylase family.</text>
</comment>
<dbReference type="GO" id="GO:0051213">
    <property type="term" value="F:dioxygenase activity"/>
    <property type="evidence" value="ECO:0007669"/>
    <property type="project" value="UniProtKB-KW"/>
</dbReference>
<sequence length="303" mass="34395">MLSSPRNRLTVRQKQFWEDVETGILSISQTSIPPRINSFLKIAQWQTSPPLPSAPFHDPCEEYIPGLTAKPYWSSDDDIFPWIEKLESESESIINEFFTVLSSSSSLESSNLFSSDSAWQNDVMGSGWSAIRLQRLGEWSTPTCSLFPKTYDILKSLNIPLAVRGVCFAKQSRGSGVAAHSDGRNFILTSHLGLRIPEGEGVWMEVGGVRKKWEEGKVVTIDTSFVHETKNEGEGDRYVLIVDFWHPELTEVERECLEFVYDLRNRFERGEVPVRELRKSYVDEREEEGKGIKGIWGALTGKK</sequence>
<dbReference type="AlphaFoldDB" id="A0A9W7C579"/>
<dbReference type="GO" id="GO:0016020">
    <property type="term" value="C:membrane"/>
    <property type="evidence" value="ECO:0007669"/>
    <property type="project" value="TreeGrafter"/>
</dbReference>
<dbReference type="SUPFAM" id="SSF51197">
    <property type="entry name" value="Clavaminate synthase-like"/>
    <property type="match status" value="1"/>
</dbReference>
<protein>
    <recommendedName>
        <fullName evidence="4">Aspartyl/asparaginy/proline hydroxylase domain-containing protein</fullName>
    </recommendedName>
</protein>
<organism evidence="5 6">
    <name type="scientific">Triparma strigata</name>
    <dbReference type="NCBI Taxonomy" id="1606541"/>
    <lineage>
        <taxon>Eukaryota</taxon>
        <taxon>Sar</taxon>
        <taxon>Stramenopiles</taxon>
        <taxon>Ochrophyta</taxon>
        <taxon>Bolidophyceae</taxon>
        <taxon>Parmales</taxon>
        <taxon>Triparmaceae</taxon>
        <taxon>Triparma</taxon>
    </lineage>
</organism>
<dbReference type="InterPro" id="IPR027443">
    <property type="entry name" value="IPNS-like_sf"/>
</dbReference>
<reference evidence="6" key="1">
    <citation type="journal article" date="2023" name="Commun. Biol.">
        <title>Genome analysis of Parmales, the sister group of diatoms, reveals the evolutionary specialization of diatoms from phago-mixotrophs to photoautotrophs.</title>
        <authorList>
            <person name="Ban H."/>
            <person name="Sato S."/>
            <person name="Yoshikawa S."/>
            <person name="Yamada K."/>
            <person name="Nakamura Y."/>
            <person name="Ichinomiya M."/>
            <person name="Sato N."/>
            <person name="Blanc-Mathieu R."/>
            <person name="Endo H."/>
            <person name="Kuwata A."/>
            <person name="Ogata H."/>
        </authorList>
    </citation>
    <scope>NUCLEOTIDE SEQUENCE [LARGE SCALE GENOMIC DNA]</scope>
    <source>
        <strain evidence="6">NIES 3701</strain>
    </source>
</reference>
<dbReference type="Pfam" id="PF05118">
    <property type="entry name" value="Asp_Arg_Hydrox"/>
    <property type="match status" value="1"/>
</dbReference>
<dbReference type="EMBL" id="BRXY01000546">
    <property type="protein sequence ID" value="GMH99457.1"/>
    <property type="molecule type" value="Genomic_DNA"/>
</dbReference>
<dbReference type="PANTHER" id="PTHR46332:SF5">
    <property type="entry name" value="ASPARTATE BETA-HYDROXYLASE DOMAIN CONTAINING 2"/>
    <property type="match status" value="1"/>
</dbReference>
<evidence type="ECO:0000313" key="6">
    <source>
        <dbReference type="Proteomes" id="UP001165085"/>
    </source>
</evidence>
<accession>A0A9W7C579</accession>
<evidence type="ECO:0000259" key="4">
    <source>
        <dbReference type="Pfam" id="PF05118"/>
    </source>
</evidence>
<proteinExistence type="inferred from homology"/>